<accession>A0A2N3WYN1</accession>
<dbReference type="AlphaFoldDB" id="A0A2N3WYN1"/>
<proteinExistence type="predicted"/>
<sequence length="56" mass="6066">MSHPNFFGPTSLPSLEDLHRTLETMREEGWLTDVSGSPTVVKPIDPVVGEPAGGFE</sequence>
<protein>
    <submittedName>
        <fullName evidence="2">Uncharacterized protein</fullName>
    </submittedName>
</protein>
<gene>
    <name evidence="2" type="ORF">ATK86_0983</name>
</gene>
<reference evidence="2 3" key="1">
    <citation type="submission" date="2017-12" db="EMBL/GenBank/DDBJ databases">
        <title>Sequencing the genomes of 1000 Actinobacteria strains.</title>
        <authorList>
            <person name="Klenk H.-P."/>
        </authorList>
    </citation>
    <scope>NUCLEOTIDE SEQUENCE [LARGE SCALE GENOMIC DNA]</scope>
    <source>
        <strain evidence="2 3">DSM 44489</strain>
    </source>
</reference>
<feature type="region of interest" description="Disordered" evidence="1">
    <location>
        <begin position="29"/>
        <end position="56"/>
    </location>
</feature>
<name>A0A2N3WYN1_9NOCA</name>
<evidence type="ECO:0000313" key="3">
    <source>
        <dbReference type="Proteomes" id="UP000233766"/>
    </source>
</evidence>
<organism evidence="2 3">
    <name type="scientific">Nocardia fluminea</name>
    <dbReference type="NCBI Taxonomy" id="134984"/>
    <lineage>
        <taxon>Bacteria</taxon>
        <taxon>Bacillati</taxon>
        <taxon>Actinomycetota</taxon>
        <taxon>Actinomycetes</taxon>
        <taxon>Mycobacteriales</taxon>
        <taxon>Nocardiaceae</taxon>
        <taxon>Nocardia</taxon>
    </lineage>
</organism>
<dbReference type="Proteomes" id="UP000233766">
    <property type="component" value="Unassembled WGS sequence"/>
</dbReference>
<comment type="caution">
    <text evidence="2">The sequence shown here is derived from an EMBL/GenBank/DDBJ whole genome shotgun (WGS) entry which is preliminary data.</text>
</comment>
<evidence type="ECO:0000313" key="2">
    <source>
        <dbReference type="EMBL" id="PKV98948.1"/>
    </source>
</evidence>
<dbReference type="EMBL" id="PJMW01000001">
    <property type="protein sequence ID" value="PKV98948.1"/>
    <property type="molecule type" value="Genomic_DNA"/>
</dbReference>
<evidence type="ECO:0000256" key="1">
    <source>
        <dbReference type="SAM" id="MobiDB-lite"/>
    </source>
</evidence>
<keyword evidence="3" id="KW-1185">Reference proteome</keyword>